<proteinExistence type="predicted"/>
<evidence type="ECO:0000313" key="3">
    <source>
        <dbReference type="Proteomes" id="UP000265520"/>
    </source>
</evidence>
<keyword evidence="1" id="KW-0472">Membrane</keyword>
<name>A0A392VKX5_9FABA</name>
<accession>A0A392VKX5</accession>
<reference evidence="2 3" key="1">
    <citation type="journal article" date="2018" name="Front. Plant Sci.">
        <title>Red Clover (Trifolium pratense) and Zigzag Clover (T. medium) - A Picture of Genomic Similarities and Differences.</title>
        <authorList>
            <person name="Dluhosova J."/>
            <person name="Istvanek J."/>
            <person name="Nedelnik J."/>
            <person name="Repkova J."/>
        </authorList>
    </citation>
    <scope>NUCLEOTIDE SEQUENCE [LARGE SCALE GENOMIC DNA]</scope>
    <source>
        <strain evidence="3">cv. 10/8</strain>
        <tissue evidence="2">Leaf</tissue>
    </source>
</reference>
<keyword evidence="3" id="KW-1185">Reference proteome</keyword>
<dbReference type="AlphaFoldDB" id="A0A392VKX5"/>
<keyword evidence="1" id="KW-0812">Transmembrane</keyword>
<feature type="non-terminal residue" evidence="2">
    <location>
        <position position="1"/>
    </location>
</feature>
<feature type="transmembrane region" description="Helical" evidence="1">
    <location>
        <begin position="39"/>
        <end position="57"/>
    </location>
</feature>
<evidence type="ECO:0000313" key="2">
    <source>
        <dbReference type="EMBL" id="MCI89034.1"/>
    </source>
</evidence>
<sequence>TCIQECESPPPYGMRRTRLINCLNPDEDYYCVLGKVMRSWPVFLVIGSTLVACDLVISDLGKWDRYP</sequence>
<protein>
    <submittedName>
        <fullName evidence="2">Uncharacterized protein</fullName>
    </submittedName>
</protein>
<organism evidence="2 3">
    <name type="scientific">Trifolium medium</name>
    <dbReference type="NCBI Taxonomy" id="97028"/>
    <lineage>
        <taxon>Eukaryota</taxon>
        <taxon>Viridiplantae</taxon>
        <taxon>Streptophyta</taxon>
        <taxon>Embryophyta</taxon>
        <taxon>Tracheophyta</taxon>
        <taxon>Spermatophyta</taxon>
        <taxon>Magnoliopsida</taxon>
        <taxon>eudicotyledons</taxon>
        <taxon>Gunneridae</taxon>
        <taxon>Pentapetalae</taxon>
        <taxon>rosids</taxon>
        <taxon>fabids</taxon>
        <taxon>Fabales</taxon>
        <taxon>Fabaceae</taxon>
        <taxon>Papilionoideae</taxon>
        <taxon>50 kb inversion clade</taxon>
        <taxon>NPAAA clade</taxon>
        <taxon>Hologalegina</taxon>
        <taxon>IRL clade</taxon>
        <taxon>Trifolieae</taxon>
        <taxon>Trifolium</taxon>
    </lineage>
</organism>
<keyword evidence="1" id="KW-1133">Transmembrane helix</keyword>
<dbReference type="Proteomes" id="UP000265520">
    <property type="component" value="Unassembled WGS sequence"/>
</dbReference>
<comment type="caution">
    <text evidence="2">The sequence shown here is derived from an EMBL/GenBank/DDBJ whole genome shotgun (WGS) entry which is preliminary data.</text>
</comment>
<evidence type="ECO:0000256" key="1">
    <source>
        <dbReference type="SAM" id="Phobius"/>
    </source>
</evidence>
<dbReference type="EMBL" id="LXQA011208448">
    <property type="protein sequence ID" value="MCI89034.1"/>
    <property type="molecule type" value="Genomic_DNA"/>
</dbReference>